<keyword evidence="1" id="KW-0472">Membrane</keyword>
<name>A0ABX1XUU2_9BACL</name>
<dbReference type="Proteomes" id="UP000616779">
    <property type="component" value="Unassembled WGS sequence"/>
</dbReference>
<comment type="caution">
    <text evidence="2">The sequence shown here is derived from an EMBL/GenBank/DDBJ whole genome shotgun (WGS) entry which is preliminary data.</text>
</comment>
<keyword evidence="1" id="KW-0812">Transmembrane</keyword>
<evidence type="ECO:0000313" key="2">
    <source>
        <dbReference type="EMBL" id="NOU72164.1"/>
    </source>
</evidence>
<organism evidence="2 3">
    <name type="scientific">Paenibacillus phytorum</name>
    <dbReference type="NCBI Taxonomy" id="2654977"/>
    <lineage>
        <taxon>Bacteria</taxon>
        <taxon>Bacillati</taxon>
        <taxon>Bacillota</taxon>
        <taxon>Bacilli</taxon>
        <taxon>Bacillales</taxon>
        <taxon>Paenibacillaceae</taxon>
        <taxon>Paenibacillus</taxon>
    </lineage>
</organism>
<accession>A0ABX1XUU2</accession>
<protein>
    <submittedName>
        <fullName evidence="2">Stressosome-associated protein Prli42</fullName>
    </submittedName>
</protein>
<keyword evidence="3" id="KW-1185">Reference proteome</keyword>
<dbReference type="InterPro" id="IPR049722">
    <property type="entry name" value="Prli42-like"/>
</dbReference>
<evidence type="ECO:0000256" key="1">
    <source>
        <dbReference type="SAM" id="Phobius"/>
    </source>
</evidence>
<sequence>MLQNKRWFKIVIYLMLITMVLSSILFTAGLFFDS</sequence>
<gene>
    <name evidence="2" type="primary">prli42</name>
    <name evidence="2" type="ORF">GC098_12140</name>
</gene>
<dbReference type="EMBL" id="WHOA01000089">
    <property type="protein sequence ID" value="NOU72164.1"/>
    <property type="molecule type" value="Genomic_DNA"/>
</dbReference>
<evidence type="ECO:0000313" key="3">
    <source>
        <dbReference type="Proteomes" id="UP000616779"/>
    </source>
</evidence>
<proteinExistence type="predicted"/>
<feature type="transmembrane region" description="Helical" evidence="1">
    <location>
        <begin position="12"/>
        <end position="32"/>
    </location>
</feature>
<keyword evidence="1" id="KW-1133">Transmembrane helix</keyword>
<reference evidence="2 3" key="1">
    <citation type="submission" date="2019-10" db="EMBL/GenBank/DDBJ databases">
        <title>Description of Paenibacillus terrestris sp. nov.</title>
        <authorList>
            <person name="Carlier A."/>
            <person name="Qi S."/>
        </authorList>
    </citation>
    <scope>NUCLEOTIDE SEQUENCE [LARGE SCALE GENOMIC DNA]</scope>
    <source>
        <strain evidence="2 3">LMG 31458</strain>
    </source>
</reference>
<dbReference type="NCBIfam" id="NF033880">
    <property type="entry name" value="Prli42"/>
    <property type="match status" value="1"/>
</dbReference>